<evidence type="ECO:0000313" key="2">
    <source>
        <dbReference type="Proteomes" id="UP001174909"/>
    </source>
</evidence>
<keyword evidence="2" id="KW-1185">Reference proteome</keyword>
<name>A0AA35S7M6_GEOBA</name>
<organism evidence="1 2">
    <name type="scientific">Geodia barretti</name>
    <name type="common">Barrett's horny sponge</name>
    <dbReference type="NCBI Taxonomy" id="519541"/>
    <lineage>
        <taxon>Eukaryota</taxon>
        <taxon>Metazoa</taxon>
        <taxon>Porifera</taxon>
        <taxon>Demospongiae</taxon>
        <taxon>Heteroscleromorpha</taxon>
        <taxon>Tetractinellida</taxon>
        <taxon>Astrophorina</taxon>
        <taxon>Geodiidae</taxon>
        <taxon>Geodia</taxon>
    </lineage>
</organism>
<reference evidence="1" key="1">
    <citation type="submission" date="2023-03" db="EMBL/GenBank/DDBJ databases">
        <authorList>
            <person name="Steffen K."/>
            <person name="Cardenas P."/>
        </authorList>
    </citation>
    <scope>NUCLEOTIDE SEQUENCE</scope>
</reference>
<accession>A0AA35S7M6</accession>
<gene>
    <name evidence="1" type="ORF">GBAR_LOCUS13833</name>
</gene>
<sequence length="50" mass="5269">MVECYVTSDCTGELLSVRGSATARQCCTGSDVSQSYKPMDGSCQPCIGEN</sequence>
<proteinExistence type="predicted"/>
<dbReference type="EMBL" id="CASHTH010002026">
    <property type="protein sequence ID" value="CAI8023717.1"/>
    <property type="molecule type" value="Genomic_DNA"/>
</dbReference>
<comment type="caution">
    <text evidence="1">The sequence shown here is derived from an EMBL/GenBank/DDBJ whole genome shotgun (WGS) entry which is preliminary data.</text>
</comment>
<dbReference type="Proteomes" id="UP001174909">
    <property type="component" value="Unassembled WGS sequence"/>
</dbReference>
<dbReference type="AlphaFoldDB" id="A0AA35S7M6"/>
<protein>
    <submittedName>
        <fullName evidence="1">Uncharacterized protein</fullName>
    </submittedName>
</protein>
<evidence type="ECO:0000313" key="1">
    <source>
        <dbReference type="EMBL" id="CAI8023717.1"/>
    </source>
</evidence>